<dbReference type="InterPro" id="IPR011051">
    <property type="entry name" value="RmlC_Cupin_sf"/>
</dbReference>
<dbReference type="Proteomes" id="UP000663824">
    <property type="component" value="Unassembled WGS sequence"/>
</dbReference>
<dbReference type="SUPFAM" id="SSF51182">
    <property type="entry name" value="RmlC-like cupins"/>
    <property type="match status" value="1"/>
</dbReference>
<name>A0A817AIE3_9BILA</name>
<feature type="region of interest" description="Disordered" evidence="1">
    <location>
        <begin position="1"/>
        <end position="25"/>
    </location>
</feature>
<evidence type="ECO:0000256" key="1">
    <source>
        <dbReference type="SAM" id="MobiDB-lite"/>
    </source>
</evidence>
<sequence>MLLRANQHKQMAWKNGGGVTSEIAR</sequence>
<reference evidence="2" key="1">
    <citation type="submission" date="2021-02" db="EMBL/GenBank/DDBJ databases">
        <authorList>
            <person name="Nowell W R."/>
        </authorList>
    </citation>
    <scope>NUCLEOTIDE SEQUENCE</scope>
</reference>
<proteinExistence type="predicted"/>
<evidence type="ECO:0000313" key="3">
    <source>
        <dbReference type="Proteomes" id="UP000663824"/>
    </source>
</evidence>
<comment type="caution">
    <text evidence="2">The sequence shown here is derived from an EMBL/GenBank/DDBJ whole genome shotgun (WGS) entry which is preliminary data.</text>
</comment>
<gene>
    <name evidence="2" type="ORF">MBJ925_LOCUS38607</name>
</gene>
<accession>A0A817AIE3</accession>
<protein>
    <submittedName>
        <fullName evidence="2">Uncharacterized protein</fullName>
    </submittedName>
</protein>
<feature type="non-terminal residue" evidence="2">
    <location>
        <position position="25"/>
    </location>
</feature>
<organism evidence="2 3">
    <name type="scientific">Rotaria magnacalcarata</name>
    <dbReference type="NCBI Taxonomy" id="392030"/>
    <lineage>
        <taxon>Eukaryota</taxon>
        <taxon>Metazoa</taxon>
        <taxon>Spiralia</taxon>
        <taxon>Gnathifera</taxon>
        <taxon>Rotifera</taxon>
        <taxon>Eurotatoria</taxon>
        <taxon>Bdelloidea</taxon>
        <taxon>Philodinida</taxon>
        <taxon>Philodinidae</taxon>
        <taxon>Rotaria</taxon>
    </lineage>
</organism>
<dbReference type="EMBL" id="CAJNRE010021647">
    <property type="protein sequence ID" value="CAF2261017.1"/>
    <property type="molecule type" value="Genomic_DNA"/>
</dbReference>
<evidence type="ECO:0000313" key="2">
    <source>
        <dbReference type="EMBL" id="CAF2261017.1"/>
    </source>
</evidence>
<dbReference type="AlphaFoldDB" id="A0A817AIE3"/>